<protein>
    <recommendedName>
        <fullName evidence="3">Kinesin light chain</fullName>
    </recommendedName>
</protein>
<dbReference type="EMBL" id="KZ613747">
    <property type="protein sequence ID" value="PMD64797.1"/>
    <property type="molecule type" value="Genomic_DNA"/>
</dbReference>
<dbReference type="InterPro" id="IPR011990">
    <property type="entry name" value="TPR-like_helical_dom_sf"/>
</dbReference>
<dbReference type="InParanoid" id="A0A2J6TP46"/>
<dbReference type="Gene3D" id="1.25.40.10">
    <property type="entry name" value="Tetratricopeptide repeat domain"/>
    <property type="match status" value="1"/>
</dbReference>
<organism evidence="1 2">
    <name type="scientific">Hyaloscypha bicolor E</name>
    <dbReference type="NCBI Taxonomy" id="1095630"/>
    <lineage>
        <taxon>Eukaryota</taxon>
        <taxon>Fungi</taxon>
        <taxon>Dikarya</taxon>
        <taxon>Ascomycota</taxon>
        <taxon>Pezizomycotina</taxon>
        <taxon>Leotiomycetes</taxon>
        <taxon>Helotiales</taxon>
        <taxon>Hyaloscyphaceae</taxon>
        <taxon>Hyaloscypha</taxon>
        <taxon>Hyaloscypha bicolor</taxon>
    </lineage>
</organism>
<keyword evidence="2" id="KW-1185">Reference proteome</keyword>
<sequence length="60" mass="6639">MANLASTYRNQGCYNESLELVVTCVYLREKVLGIGHPYTVSSLTTLGTWQAEQATVCQII</sequence>
<dbReference type="OrthoDB" id="5390271at2759"/>
<evidence type="ECO:0008006" key="3">
    <source>
        <dbReference type="Google" id="ProtNLM"/>
    </source>
</evidence>
<dbReference type="AlphaFoldDB" id="A0A2J6TP46"/>
<evidence type="ECO:0000313" key="1">
    <source>
        <dbReference type="EMBL" id="PMD64797.1"/>
    </source>
</evidence>
<dbReference type="RefSeq" id="XP_024741701.1">
    <property type="nucleotide sequence ID" value="XM_024871043.1"/>
</dbReference>
<gene>
    <name evidence="1" type="ORF">K444DRAFT_206089</name>
</gene>
<dbReference type="Pfam" id="PF13424">
    <property type="entry name" value="TPR_12"/>
    <property type="match status" value="1"/>
</dbReference>
<dbReference type="Proteomes" id="UP000235371">
    <property type="component" value="Unassembled WGS sequence"/>
</dbReference>
<reference evidence="1 2" key="1">
    <citation type="submission" date="2016-04" db="EMBL/GenBank/DDBJ databases">
        <title>A degradative enzymes factory behind the ericoid mycorrhizal symbiosis.</title>
        <authorList>
            <consortium name="DOE Joint Genome Institute"/>
            <person name="Martino E."/>
            <person name="Morin E."/>
            <person name="Grelet G."/>
            <person name="Kuo A."/>
            <person name="Kohler A."/>
            <person name="Daghino S."/>
            <person name="Barry K."/>
            <person name="Choi C."/>
            <person name="Cichocki N."/>
            <person name="Clum A."/>
            <person name="Copeland A."/>
            <person name="Hainaut M."/>
            <person name="Haridas S."/>
            <person name="Labutti K."/>
            <person name="Lindquist E."/>
            <person name="Lipzen A."/>
            <person name="Khouja H.-R."/>
            <person name="Murat C."/>
            <person name="Ohm R."/>
            <person name="Olson A."/>
            <person name="Spatafora J."/>
            <person name="Veneault-Fourrey C."/>
            <person name="Henrissat B."/>
            <person name="Grigoriev I."/>
            <person name="Martin F."/>
            <person name="Perotto S."/>
        </authorList>
    </citation>
    <scope>NUCLEOTIDE SEQUENCE [LARGE SCALE GENOMIC DNA]</scope>
    <source>
        <strain evidence="1 2">E</strain>
    </source>
</reference>
<dbReference type="GeneID" id="36579125"/>
<proteinExistence type="predicted"/>
<evidence type="ECO:0000313" key="2">
    <source>
        <dbReference type="Proteomes" id="UP000235371"/>
    </source>
</evidence>
<name>A0A2J6TP46_9HELO</name>
<accession>A0A2J6TP46</accession>